<dbReference type="Gene3D" id="2.40.50.180">
    <property type="entry name" value="CheA-289, Domain 4"/>
    <property type="match status" value="1"/>
</dbReference>
<dbReference type="EMBL" id="FOSV01000003">
    <property type="protein sequence ID" value="SFK66235.1"/>
    <property type="molecule type" value="Genomic_DNA"/>
</dbReference>
<sequence length="153" mass="16718">MTGAVEALEPVAGLQVVMVRIGSETFALDAGMVREIIDPIPATRVAGARTHLNRIVNVRGNVVPLADIRERFGMRPEAATQDTRFVVIEVEIEGDPVVVALVADKVFEVTELQAGTAQQMPKVGTAWRPEFIKSIVKFGDEFVILPDVERILN</sequence>
<keyword evidence="3" id="KW-1185">Reference proteome</keyword>
<dbReference type="InterPro" id="IPR002545">
    <property type="entry name" value="CheW-lke_dom"/>
</dbReference>
<dbReference type="InterPro" id="IPR039315">
    <property type="entry name" value="CheW"/>
</dbReference>
<dbReference type="GO" id="GO:0005829">
    <property type="term" value="C:cytosol"/>
    <property type="evidence" value="ECO:0007669"/>
    <property type="project" value="TreeGrafter"/>
</dbReference>
<dbReference type="OrthoDB" id="3291462at2"/>
<dbReference type="SUPFAM" id="SSF50341">
    <property type="entry name" value="CheW-like"/>
    <property type="match status" value="1"/>
</dbReference>
<feature type="domain" description="CheW-like" evidence="1">
    <location>
        <begin position="13"/>
        <end position="153"/>
    </location>
</feature>
<proteinExistence type="predicted"/>
<dbReference type="GO" id="GO:0007165">
    <property type="term" value="P:signal transduction"/>
    <property type="evidence" value="ECO:0007669"/>
    <property type="project" value="InterPro"/>
</dbReference>
<dbReference type="RefSeq" id="WP_091942974.1">
    <property type="nucleotide sequence ID" value="NZ_FOSV01000003.1"/>
</dbReference>
<dbReference type="AlphaFoldDB" id="A0A1I4BBU5"/>
<dbReference type="PANTHER" id="PTHR22617:SF23">
    <property type="entry name" value="CHEMOTAXIS PROTEIN CHEW"/>
    <property type="match status" value="1"/>
</dbReference>
<accession>A0A1I4BBU5</accession>
<protein>
    <submittedName>
        <fullName evidence="2">Purine-binding chemotaxis protein CheW</fullName>
    </submittedName>
</protein>
<dbReference type="STRING" id="414703.SAMN04488125_103138"/>
<evidence type="ECO:0000313" key="2">
    <source>
        <dbReference type="EMBL" id="SFK66235.1"/>
    </source>
</evidence>
<dbReference type="Pfam" id="PF01584">
    <property type="entry name" value="CheW"/>
    <property type="match status" value="1"/>
</dbReference>
<dbReference type="Gene3D" id="2.30.30.40">
    <property type="entry name" value="SH3 Domains"/>
    <property type="match status" value="1"/>
</dbReference>
<reference evidence="3" key="1">
    <citation type="submission" date="2016-10" db="EMBL/GenBank/DDBJ databases">
        <authorList>
            <person name="Varghese N."/>
            <person name="Submissions S."/>
        </authorList>
    </citation>
    <scope>NUCLEOTIDE SEQUENCE [LARGE SCALE GENOMIC DNA]</scope>
    <source>
        <strain evidence="3">CGMCC 1.6474</strain>
    </source>
</reference>
<dbReference type="Proteomes" id="UP000198804">
    <property type="component" value="Unassembled WGS sequence"/>
</dbReference>
<dbReference type="PANTHER" id="PTHR22617">
    <property type="entry name" value="CHEMOTAXIS SENSOR HISTIDINE KINASE-RELATED"/>
    <property type="match status" value="1"/>
</dbReference>
<evidence type="ECO:0000259" key="1">
    <source>
        <dbReference type="PROSITE" id="PS50851"/>
    </source>
</evidence>
<dbReference type="SMART" id="SM00260">
    <property type="entry name" value="CheW"/>
    <property type="match status" value="1"/>
</dbReference>
<name>A0A1I4BBU5_9HYPH</name>
<dbReference type="InterPro" id="IPR036061">
    <property type="entry name" value="CheW-like_dom_sf"/>
</dbReference>
<organism evidence="2 3">
    <name type="scientific">Methylorubrum salsuginis</name>
    <dbReference type="NCBI Taxonomy" id="414703"/>
    <lineage>
        <taxon>Bacteria</taxon>
        <taxon>Pseudomonadati</taxon>
        <taxon>Pseudomonadota</taxon>
        <taxon>Alphaproteobacteria</taxon>
        <taxon>Hyphomicrobiales</taxon>
        <taxon>Methylobacteriaceae</taxon>
        <taxon>Methylorubrum</taxon>
    </lineage>
</organism>
<dbReference type="PROSITE" id="PS50851">
    <property type="entry name" value="CHEW"/>
    <property type="match status" value="1"/>
</dbReference>
<dbReference type="GO" id="GO:0006935">
    <property type="term" value="P:chemotaxis"/>
    <property type="evidence" value="ECO:0007669"/>
    <property type="project" value="InterPro"/>
</dbReference>
<gene>
    <name evidence="2" type="ORF">SAMN04488125_103138</name>
</gene>
<evidence type="ECO:0000313" key="3">
    <source>
        <dbReference type="Proteomes" id="UP000198804"/>
    </source>
</evidence>